<accession>A0A6A6SSF1</accession>
<protein>
    <recommendedName>
        <fullName evidence="1">DDE-1 domain-containing protein</fullName>
    </recommendedName>
</protein>
<evidence type="ECO:0000313" key="2">
    <source>
        <dbReference type="EMBL" id="KAF2649483.1"/>
    </source>
</evidence>
<reference evidence="2" key="1">
    <citation type="journal article" date="2020" name="Stud. Mycol.">
        <title>101 Dothideomycetes genomes: a test case for predicting lifestyles and emergence of pathogens.</title>
        <authorList>
            <person name="Haridas S."/>
            <person name="Albert R."/>
            <person name="Binder M."/>
            <person name="Bloem J."/>
            <person name="Labutti K."/>
            <person name="Salamov A."/>
            <person name="Andreopoulos B."/>
            <person name="Baker S."/>
            <person name="Barry K."/>
            <person name="Bills G."/>
            <person name="Bluhm B."/>
            <person name="Cannon C."/>
            <person name="Castanera R."/>
            <person name="Culley D."/>
            <person name="Daum C."/>
            <person name="Ezra D."/>
            <person name="Gonzalez J."/>
            <person name="Henrissat B."/>
            <person name="Kuo A."/>
            <person name="Liang C."/>
            <person name="Lipzen A."/>
            <person name="Lutzoni F."/>
            <person name="Magnuson J."/>
            <person name="Mondo S."/>
            <person name="Nolan M."/>
            <person name="Ohm R."/>
            <person name="Pangilinan J."/>
            <person name="Park H.-J."/>
            <person name="Ramirez L."/>
            <person name="Alfaro M."/>
            <person name="Sun H."/>
            <person name="Tritt A."/>
            <person name="Yoshinaga Y."/>
            <person name="Zwiers L.-H."/>
            <person name="Turgeon B."/>
            <person name="Goodwin S."/>
            <person name="Spatafora J."/>
            <person name="Crous P."/>
            <person name="Grigoriev I."/>
        </authorList>
    </citation>
    <scope>NUCLEOTIDE SEQUENCE</scope>
    <source>
        <strain evidence="2">CBS 122681</strain>
    </source>
</reference>
<gene>
    <name evidence="2" type="ORF">K491DRAFT_734613</name>
</gene>
<proteinExistence type="predicted"/>
<dbReference type="Pfam" id="PF03184">
    <property type="entry name" value="DDE_1"/>
    <property type="match status" value="1"/>
</dbReference>
<keyword evidence="3" id="KW-1185">Reference proteome</keyword>
<dbReference type="AlphaFoldDB" id="A0A6A6SSF1"/>
<organism evidence="2 3">
    <name type="scientific">Lophiostoma macrostomum CBS 122681</name>
    <dbReference type="NCBI Taxonomy" id="1314788"/>
    <lineage>
        <taxon>Eukaryota</taxon>
        <taxon>Fungi</taxon>
        <taxon>Dikarya</taxon>
        <taxon>Ascomycota</taxon>
        <taxon>Pezizomycotina</taxon>
        <taxon>Dothideomycetes</taxon>
        <taxon>Pleosporomycetidae</taxon>
        <taxon>Pleosporales</taxon>
        <taxon>Lophiostomataceae</taxon>
        <taxon>Lophiostoma</taxon>
    </lineage>
</organism>
<sequence>MDFIDYYNHNRILLAIFPPYSTYTLQPLNVCVFKSLSAAYLNKLIEHLNNSQGLLTVAKRDFLSLFWKAWTSTATPQLIKRAFKYTGIWPPNSTPILKRFH</sequence>
<dbReference type="OrthoDB" id="3795213at2759"/>
<dbReference type="InterPro" id="IPR004875">
    <property type="entry name" value="DDE_SF_endonuclease_dom"/>
</dbReference>
<evidence type="ECO:0000313" key="3">
    <source>
        <dbReference type="Proteomes" id="UP000799324"/>
    </source>
</evidence>
<evidence type="ECO:0000259" key="1">
    <source>
        <dbReference type="Pfam" id="PF03184"/>
    </source>
</evidence>
<feature type="domain" description="DDE-1" evidence="1">
    <location>
        <begin position="8"/>
        <end position="83"/>
    </location>
</feature>
<dbReference type="EMBL" id="MU004490">
    <property type="protein sequence ID" value="KAF2649483.1"/>
    <property type="molecule type" value="Genomic_DNA"/>
</dbReference>
<dbReference type="GO" id="GO:0003676">
    <property type="term" value="F:nucleic acid binding"/>
    <property type="evidence" value="ECO:0007669"/>
    <property type="project" value="InterPro"/>
</dbReference>
<name>A0A6A6SSF1_9PLEO</name>
<dbReference type="Proteomes" id="UP000799324">
    <property type="component" value="Unassembled WGS sequence"/>
</dbReference>